<dbReference type="AlphaFoldDB" id="A0A1B8QHA5"/>
<comment type="caution">
    <text evidence="1">The sequence shown here is derived from an EMBL/GenBank/DDBJ whole genome shotgun (WGS) entry which is preliminary data.</text>
</comment>
<proteinExistence type="predicted"/>
<gene>
    <name evidence="1" type="ORF">A7456_07205</name>
</gene>
<organism evidence="1 2">
    <name type="scientific">Moraxella nonliquefaciens</name>
    <dbReference type="NCBI Taxonomy" id="478"/>
    <lineage>
        <taxon>Bacteria</taxon>
        <taxon>Pseudomonadati</taxon>
        <taxon>Pseudomonadota</taxon>
        <taxon>Gammaproteobacteria</taxon>
        <taxon>Moraxellales</taxon>
        <taxon>Moraxellaceae</taxon>
        <taxon>Moraxella</taxon>
    </lineage>
</organism>
<sequence>MGEIQKTSTNIALIGAFLFLKHCFGLSLICHCCLFKDDMFDGLKNKVGLVKLHESYFTKMA</sequence>
<dbReference type="Proteomes" id="UP000092575">
    <property type="component" value="Unassembled WGS sequence"/>
</dbReference>
<dbReference type="EMBL" id="LXTW01000037">
    <property type="protein sequence ID" value="OBX82515.1"/>
    <property type="molecule type" value="Genomic_DNA"/>
</dbReference>
<protein>
    <submittedName>
        <fullName evidence="1">Uncharacterized protein</fullName>
    </submittedName>
</protein>
<name>A0A1B8QHA5_MORNO</name>
<accession>A0A1B8QHA5</accession>
<evidence type="ECO:0000313" key="1">
    <source>
        <dbReference type="EMBL" id="OBX82515.1"/>
    </source>
</evidence>
<reference evidence="1 2" key="1">
    <citation type="submission" date="2016-05" db="EMBL/GenBank/DDBJ databases">
        <title>Draft genome sequence of Moraxella nonliquefaciens CCUG 348T.</title>
        <authorList>
            <person name="Salva-Serra F."/>
            <person name="Engstrom-Jakobsson H."/>
            <person name="Thorell K."/>
            <person name="Gonzales-Siles L."/>
            <person name="Karlsson R."/>
            <person name="Boulund F."/>
            <person name="Engstrand L."/>
            <person name="Kristiansson E."/>
            <person name="Moore E."/>
        </authorList>
    </citation>
    <scope>NUCLEOTIDE SEQUENCE [LARGE SCALE GENOMIC DNA]</scope>
    <source>
        <strain evidence="1 2">CCUG 348</strain>
    </source>
</reference>
<evidence type="ECO:0000313" key="2">
    <source>
        <dbReference type="Proteomes" id="UP000092575"/>
    </source>
</evidence>